<comment type="caution">
    <text evidence="1">The sequence shown here is derived from an EMBL/GenBank/DDBJ whole genome shotgun (WGS) entry which is preliminary data.</text>
</comment>
<protein>
    <submittedName>
        <fullName evidence="1">Uncharacterized protein</fullName>
    </submittedName>
</protein>
<accession>A0AAN8XF86</accession>
<dbReference type="AlphaFoldDB" id="A0AAN8XF86"/>
<proteinExistence type="predicted"/>
<organism evidence="1 2">
    <name type="scientific">Halocaridina rubra</name>
    <name type="common">Hawaiian red shrimp</name>
    <dbReference type="NCBI Taxonomy" id="373956"/>
    <lineage>
        <taxon>Eukaryota</taxon>
        <taxon>Metazoa</taxon>
        <taxon>Ecdysozoa</taxon>
        <taxon>Arthropoda</taxon>
        <taxon>Crustacea</taxon>
        <taxon>Multicrustacea</taxon>
        <taxon>Malacostraca</taxon>
        <taxon>Eumalacostraca</taxon>
        <taxon>Eucarida</taxon>
        <taxon>Decapoda</taxon>
        <taxon>Pleocyemata</taxon>
        <taxon>Caridea</taxon>
        <taxon>Atyoidea</taxon>
        <taxon>Atyidae</taxon>
        <taxon>Halocaridina</taxon>
    </lineage>
</organism>
<feature type="non-terminal residue" evidence="1">
    <location>
        <position position="1"/>
    </location>
</feature>
<name>A0AAN8XF86_HALRR</name>
<feature type="non-terminal residue" evidence="1">
    <location>
        <position position="77"/>
    </location>
</feature>
<sequence>VERVMVEAYGVSIPKQIHACNPAEECPERLSMKLYHICGMHKRGQLAATFDNRAVKIHKGDWEHNTMGEYGNPLEGG</sequence>
<evidence type="ECO:0000313" key="1">
    <source>
        <dbReference type="EMBL" id="KAK7083086.1"/>
    </source>
</evidence>
<gene>
    <name evidence="1" type="ORF">SK128_014107</name>
</gene>
<keyword evidence="2" id="KW-1185">Reference proteome</keyword>
<evidence type="ECO:0000313" key="2">
    <source>
        <dbReference type="Proteomes" id="UP001381693"/>
    </source>
</evidence>
<dbReference type="EMBL" id="JAXCGZ010003812">
    <property type="protein sequence ID" value="KAK7083086.1"/>
    <property type="molecule type" value="Genomic_DNA"/>
</dbReference>
<reference evidence="1 2" key="1">
    <citation type="submission" date="2023-11" db="EMBL/GenBank/DDBJ databases">
        <title>Halocaridina rubra genome assembly.</title>
        <authorList>
            <person name="Smith C."/>
        </authorList>
    </citation>
    <scope>NUCLEOTIDE SEQUENCE [LARGE SCALE GENOMIC DNA]</scope>
    <source>
        <strain evidence="1">EP-1</strain>
        <tissue evidence="1">Whole</tissue>
    </source>
</reference>
<dbReference type="Proteomes" id="UP001381693">
    <property type="component" value="Unassembled WGS sequence"/>
</dbReference>